<dbReference type="STRING" id="90262.A0A1X2IBS3"/>
<comment type="caution">
    <text evidence="1">The sequence shown here is derived from an EMBL/GenBank/DDBJ whole genome shotgun (WGS) entry which is preliminary data.</text>
</comment>
<name>A0A1X2IBS3_9FUNG</name>
<evidence type="ECO:0000313" key="2">
    <source>
        <dbReference type="Proteomes" id="UP000193560"/>
    </source>
</evidence>
<dbReference type="InterPro" id="IPR009836">
    <property type="entry name" value="GRDP-like"/>
</dbReference>
<gene>
    <name evidence="1" type="ORF">BCR42DRAFT_65294</name>
</gene>
<dbReference type="EMBL" id="MCGE01000016">
    <property type="protein sequence ID" value="ORZ13521.1"/>
    <property type="molecule type" value="Genomic_DNA"/>
</dbReference>
<dbReference type="Pfam" id="PF07173">
    <property type="entry name" value="GRDP-like"/>
    <property type="match status" value="2"/>
</dbReference>
<reference evidence="1 2" key="1">
    <citation type="submission" date="2016-07" db="EMBL/GenBank/DDBJ databases">
        <title>Pervasive Adenine N6-methylation of Active Genes in Fungi.</title>
        <authorList>
            <consortium name="DOE Joint Genome Institute"/>
            <person name="Mondo S.J."/>
            <person name="Dannebaum R.O."/>
            <person name="Kuo R.C."/>
            <person name="Labutti K."/>
            <person name="Haridas S."/>
            <person name="Kuo A."/>
            <person name="Salamov A."/>
            <person name="Ahrendt S.R."/>
            <person name="Lipzen A."/>
            <person name="Sullivan W."/>
            <person name="Andreopoulos W.B."/>
            <person name="Clum A."/>
            <person name="Lindquist E."/>
            <person name="Daum C."/>
            <person name="Ramamoorthy G.K."/>
            <person name="Gryganskyi A."/>
            <person name="Culley D."/>
            <person name="Magnuson J.K."/>
            <person name="James T.Y."/>
            <person name="O'Malley M.A."/>
            <person name="Stajich J.E."/>
            <person name="Spatafora J.W."/>
            <person name="Visel A."/>
            <person name="Grigoriev I.V."/>
        </authorList>
    </citation>
    <scope>NUCLEOTIDE SEQUENCE [LARGE SCALE GENOMIC DNA]</scope>
    <source>
        <strain evidence="1 2">NRRL 1336</strain>
    </source>
</reference>
<evidence type="ECO:0000313" key="1">
    <source>
        <dbReference type="EMBL" id="ORZ13521.1"/>
    </source>
</evidence>
<dbReference type="Proteomes" id="UP000193560">
    <property type="component" value="Unassembled WGS sequence"/>
</dbReference>
<organism evidence="1 2">
    <name type="scientific">Absidia repens</name>
    <dbReference type="NCBI Taxonomy" id="90262"/>
    <lineage>
        <taxon>Eukaryota</taxon>
        <taxon>Fungi</taxon>
        <taxon>Fungi incertae sedis</taxon>
        <taxon>Mucoromycota</taxon>
        <taxon>Mucoromycotina</taxon>
        <taxon>Mucoromycetes</taxon>
        <taxon>Mucorales</taxon>
        <taxon>Cunninghamellaceae</taxon>
        <taxon>Absidia</taxon>
    </lineage>
</organism>
<protein>
    <submittedName>
        <fullName evidence="1">Uncharacterized protein</fullName>
    </submittedName>
</protein>
<dbReference type="AlphaFoldDB" id="A0A1X2IBS3"/>
<dbReference type="OrthoDB" id="2684236at2759"/>
<dbReference type="PANTHER" id="PTHR34365:SF7">
    <property type="entry name" value="GLYCINE-RICH DOMAIN-CONTAINING PROTEIN 1"/>
    <property type="match status" value="1"/>
</dbReference>
<dbReference type="PANTHER" id="PTHR34365">
    <property type="entry name" value="ENOLASE (DUF1399)"/>
    <property type="match status" value="1"/>
</dbReference>
<keyword evidence="2" id="KW-1185">Reference proteome</keyword>
<proteinExistence type="predicted"/>
<accession>A0A1X2IBS3</accession>
<sequence length="478" mass="55464">MDQLKFQHAPPHAGKDMMPTLNEVVTVDNCYYYLAMIERFWQVMNSMKREQQRLYLARAEFRYELWVRAFDKKKMPTPPLDIAFLWHTHLLSPFRYYEDLVIRIPSAKAILYASIPLEDLHRESDGPTKDTLMKWARLFGKTGEPYELNVDNMASGDYCSPCIVCQHEIRLPWTVYVGYRYGENTTPFAHPCGINRQINFLDVARMKLEHDLAKKVPTVAGTLLRPDGMPRVKRNSMAPHIVPIVHIEPQNEMDYSYELQIEDKLKSLGKNYEHDANELLYAIRTCYQGNPSPFSIDLIHAVARQHKFHVAAMSMDWSTSDAFSSAIRRYHDFLALMRKNPSLVAVPTVEIDCAWHTHMLFAFPYRRFTRSRLHRVINHDDTIPEPSLKKFTNDTSEAWAQSSINYWITKINRPRGRAGPYEISLAVDDVGFGEEYYPGKIYSHKDDRRHIADLLNGEIKGSNRLPPARTSAHCRGNN</sequence>